<proteinExistence type="predicted"/>
<reference evidence="1" key="1">
    <citation type="submission" date="2021-06" db="EMBL/GenBank/DDBJ databases">
        <title>Comparative genomics, transcriptomics and evolutionary studies reveal genomic signatures of adaptation to plant cell wall in hemibiotrophic fungi.</title>
        <authorList>
            <consortium name="DOE Joint Genome Institute"/>
            <person name="Baroncelli R."/>
            <person name="Diaz J.F."/>
            <person name="Benocci T."/>
            <person name="Peng M."/>
            <person name="Battaglia E."/>
            <person name="Haridas S."/>
            <person name="Andreopoulos W."/>
            <person name="Labutti K."/>
            <person name="Pangilinan J."/>
            <person name="Floch G.L."/>
            <person name="Makela M.R."/>
            <person name="Henrissat B."/>
            <person name="Grigoriev I.V."/>
            <person name="Crouch J.A."/>
            <person name="De Vries R.P."/>
            <person name="Sukno S.A."/>
            <person name="Thon M.R."/>
        </authorList>
    </citation>
    <scope>NUCLEOTIDE SEQUENCE</scope>
    <source>
        <strain evidence="1">MAFF235873</strain>
    </source>
</reference>
<dbReference type="EMBL" id="MU842846">
    <property type="protein sequence ID" value="KAK2030873.1"/>
    <property type="molecule type" value="Genomic_DNA"/>
</dbReference>
<evidence type="ECO:0000313" key="1">
    <source>
        <dbReference type="EMBL" id="KAK2030873.1"/>
    </source>
</evidence>
<sequence>MEAISQPPPCFFLLPALQGGGGGPLLLLRISTILPTREPNIRAIGGTWAEKRQTDSNFWGGWTGNVVRTYKSV</sequence>
<gene>
    <name evidence="1" type="ORF">LX32DRAFT_637748</name>
</gene>
<dbReference type="Proteomes" id="UP001232148">
    <property type="component" value="Unassembled WGS sequence"/>
</dbReference>
<protein>
    <submittedName>
        <fullName evidence="1">Uncharacterized protein</fullName>
    </submittedName>
</protein>
<dbReference type="AlphaFoldDB" id="A0AAD9HL10"/>
<accession>A0AAD9HL10</accession>
<name>A0AAD9HL10_9PEZI</name>
<organism evidence="1 2">
    <name type="scientific">Colletotrichum zoysiae</name>
    <dbReference type="NCBI Taxonomy" id="1216348"/>
    <lineage>
        <taxon>Eukaryota</taxon>
        <taxon>Fungi</taxon>
        <taxon>Dikarya</taxon>
        <taxon>Ascomycota</taxon>
        <taxon>Pezizomycotina</taxon>
        <taxon>Sordariomycetes</taxon>
        <taxon>Hypocreomycetidae</taxon>
        <taxon>Glomerellales</taxon>
        <taxon>Glomerellaceae</taxon>
        <taxon>Colletotrichum</taxon>
        <taxon>Colletotrichum graminicola species complex</taxon>
    </lineage>
</organism>
<evidence type="ECO:0000313" key="2">
    <source>
        <dbReference type="Proteomes" id="UP001232148"/>
    </source>
</evidence>
<keyword evidence="2" id="KW-1185">Reference proteome</keyword>
<comment type="caution">
    <text evidence="1">The sequence shown here is derived from an EMBL/GenBank/DDBJ whole genome shotgun (WGS) entry which is preliminary data.</text>
</comment>